<evidence type="ECO:0000313" key="2">
    <source>
        <dbReference type="EMBL" id="MBO1625071.1"/>
    </source>
</evidence>
<sequence length="60" mass="6722">MKDEKDTSVIDLNPEKGKGKDKNPVMYIGINKLPYKVKIVATSENNIFHSEQNNGSIKDS</sequence>
<keyword evidence="3" id="KW-1185">Reference proteome</keyword>
<protein>
    <submittedName>
        <fullName evidence="2">Uncharacterized protein</fullName>
    </submittedName>
</protein>
<comment type="caution">
    <text evidence="2">The sequence shown here is derived from an EMBL/GenBank/DDBJ whole genome shotgun (WGS) entry which is preliminary data.</text>
</comment>
<reference evidence="2 3" key="1">
    <citation type="submission" date="2021-03" db="EMBL/GenBank/DDBJ databases">
        <title>Identification of novel Bacillus strains.</title>
        <authorList>
            <person name="Xiao Z."/>
            <person name="Li Y."/>
            <person name="Shen J."/>
        </authorList>
    </citation>
    <scope>NUCLEOTIDE SEQUENCE [LARGE SCALE GENOMIC DNA]</scope>
    <source>
        <strain evidence="2 3">SY8</strain>
    </source>
</reference>
<dbReference type="Proteomes" id="UP000677611">
    <property type="component" value="Unassembled WGS sequence"/>
</dbReference>
<proteinExistence type="predicted"/>
<dbReference type="EMBL" id="JAGDQJ010000009">
    <property type="protein sequence ID" value="MBO1625071.1"/>
    <property type="molecule type" value="Genomic_DNA"/>
</dbReference>
<accession>A0ABS3NVV1</accession>
<evidence type="ECO:0000256" key="1">
    <source>
        <dbReference type="SAM" id="MobiDB-lite"/>
    </source>
</evidence>
<evidence type="ECO:0000313" key="3">
    <source>
        <dbReference type="Proteomes" id="UP000677611"/>
    </source>
</evidence>
<name>A0ABS3NVV1_9BACI</name>
<feature type="region of interest" description="Disordered" evidence="1">
    <location>
        <begin position="1"/>
        <end position="23"/>
    </location>
</feature>
<organism evidence="2 3">
    <name type="scientific">Bacillus arachidis</name>
    <dbReference type="NCBI Taxonomy" id="2819290"/>
    <lineage>
        <taxon>Bacteria</taxon>
        <taxon>Bacillati</taxon>
        <taxon>Bacillota</taxon>
        <taxon>Bacilli</taxon>
        <taxon>Bacillales</taxon>
        <taxon>Bacillaceae</taxon>
        <taxon>Bacillus</taxon>
    </lineage>
</organism>
<gene>
    <name evidence="2" type="ORF">J4P90_07395</name>
</gene>